<dbReference type="GeneID" id="25906588"/>
<dbReference type="Proteomes" id="UP000054560">
    <property type="component" value="Unassembled WGS sequence"/>
</dbReference>
<dbReference type="OrthoDB" id="71310at2759"/>
<dbReference type="Pfam" id="PF10260">
    <property type="entry name" value="SAYSvFN"/>
    <property type="match status" value="1"/>
</dbReference>
<dbReference type="EMBL" id="KQ242016">
    <property type="protein sequence ID" value="KNC81606.1"/>
    <property type="molecule type" value="Genomic_DNA"/>
</dbReference>
<dbReference type="AlphaFoldDB" id="A0A0L0FYI5"/>
<reference evidence="4 5" key="1">
    <citation type="submission" date="2011-02" db="EMBL/GenBank/DDBJ databases">
        <title>The Genome Sequence of Sphaeroforma arctica JP610.</title>
        <authorList>
            <consortium name="The Broad Institute Genome Sequencing Platform"/>
            <person name="Russ C."/>
            <person name="Cuomo C."/>
            <person name="Young S.K."/>
            <person name="Zeng Q."/>
            <person name="Gargeya S."/>
            <person name="Alvarado L."/>
            <person name="Berlin A."/>
            <person name="Chapman S.B."/>
            <person name="Chen Z."/>
            <person name="Freedman E."/>
            <person name="Gellesch M."/>
            <person name="Goldberg J."/>
            <person name="Griggs A."/>
            <person name="Gujja S."/>
            <person name="Heilman E."/>
            <person name="Heiman D."/>
            <person name="Howarth C."/>
            <person name="Mehta T."/>
            <person name="Neiman D."/>
            <person name="Pearson M."/>
            <person name="Roberts A."/>
            <person name="Saif S."/>
            <person name="Shea T."/>
            <person name="Shenoy N."/>
            <person name="Sisk P."/>
            <person name="Stolte C."/>
            <person name="Sykes S."/>
            <person name="White J."/>
            <person name="Yandava C."/>
            <person name="Burger G."/>
            <person name="Gray M.W."/>
            <person name="Holland P.W.H."/>
            <person name="King N."/>
            <person name="Lang F.B.F."/>
            <person name="Roger A.J."/>
            <person name="Ruiz-Trillo I."/>
            <person name="Haas B."/>
            <person name="Nusbaum C."/>
            <person name="Birren B."/>
        </authorList>
    </citation>
    <scope>NUCLEOTIDE SEQUENCE [LARGE SCALE GENOMIC DNA]</scope>
    <source>
        <strain evidence="4 5">JP610</strain>
    </source>
</reference>
<protein>
    <recommendedName>
        <fullName evidence="3">SAYSvFN domain-containing protein</fullName>
    </recommendedName>
</protein>
<organism evidence="4 5">
    <name type="scientific">Sphaeroforma arctica JP610</name>
    <dbReference type="NCBI Taxonomy" id="667725"/>
    <lineage>
        <taxon>Eukaryota</taxon>
        <taxon>Ichthyosporea</taxon>
        <taxon>Ichthyophonida</taxon>
        <taxon>Sphaeroforma</taxon>
    </lineage>
</organism>
<feature type="compositionally biased region" description="Basic and acidic residues" evidence="1">
    <location>
        <begin position="21"/>
        <end position="30"/>
    </location>
</feature>
<dbReference type="PANTHER" id="PTHR13527">
    <property type="entry name" value="SAYSVFN DOMAIN-CONTAINING PROTEIN 1"/>
    <property type="match status" value="1"/>
</dbReference>
<keyword evidence="2" id="KW-0812">Transmembrane</keyword>
<feature type="compositionally biased region" description="Basic and acidic residues" evidence="1">
    <location>
        <begin position="1"/>
        <end position="14"/>
    </location>
</feature>
<proteinExistence type="predicted"/>
<evidence type="ECO:0000313" key="5">
    <source>
        <dbReference type="Proteomes" id="UP000054560"/>
    </source>
</evidence>
<accession>A0A0L0FYI5</accession>
<feature type="region of interest" description="Disordered" evidence="1">
    <location>
        <begin position="1"/>
        <end position="30"/>
    </location>
</feature>
<evidence type="ECO:0000259" key="3">
    <source>
        <dbReference type="Pfam" id="PF10260"/>
    </source>
</evidence>
<sequence length="146" mass="17453">MAPSRKEKLAEERAQKKRDKERRESKLRAESDFSLRPHPEWPTHIVRQVQSTRFLPYFIYAPVLWFAPISYLKFVFWLLLLGFFAEIDFGTVFVLFSGFYLVFTNFGRARKKGELSPYSVFNDNFENMEGTLTQAQLEKEMMRKMY</sequence>
<feature type="transmembrane region" description="Helical" evidence="2">
    <location>
        <begin position="54"/>
        <end position="71"/>
    </location>
</feature>
<name>A0A0L0FYI5_9EUKA</name>
<keyword evidence="2" id="KW-1133">Transmembrane helix</keyword>
<gene>
    <name evidence="4" type="ORF">SARC_06084</name>
</gene>
<keyword evidence="5" id="KW-1185">Reference proteome</keyword>
<feature type="domain" description="SAYSvFN" evidence="3">
    <location>
        <begin position="73"/>
        <end position="141"/>
    </location>
</feature>
<evidence type="ECO:0000256" key="1">
    <source>
        <dbReference type="SAM" id="MobiDB-lite"/>
    </source>
</evidence>
<dbReference type="RefSeq" id="XP_014155508.1">
    <property type="nucleotide sequence ID" value="XM_014300033.1"/>
</dbReference>
<dbReference type="eggNOG" id="KOG3249">
    <property type="taxonomic scope" value="Eukaryota"/>
</dbReference>
<dbReference type="PANTHER" id="PTHR13527:SF0">
    <property type="entry name" value="SAYSVFN DOMAIN-CONTAINING PROTEIN 1"/>
    <property type="match status" value="1"/>
</dbReference>
<evidence type="ECO:0000313" key="4">
    <source>
        <dbReference type="EMBL" id="KNC81606.1"/>
    </source>
</evidence>
<dbReference type="InterPro" id="IPR019387">
    <property type="entry name" value="SAYSvFN_dom"/>
</dbReference>
<keyword evidence="2" id="KW-0472">Membrane</keyword>
<dbReference type="InterPro" id="IPR039159">
    <property type="entry name" value="SAYSD1"/>
</dbReference>
<evidence type="ECO:0000256" key="2">
    <source>
        <dbReference type="SAM" id="Phobius"/>
    </source>
</evidence>
<feature type="transmembrane region" description="Helical" evidence="2">
    <location>
        <begin position="77"/>
        <end position="103"/>
    </location>
</feature>